<proteinExistence type="predicted"/>
<evidence type="ECO:0000313" key="2">
    <source>
        <dbReference type="EMBL" id="VAV85350.1"/>
    </source>
</evidence>
<dbReference type="AlphaFoldDB" id="A0A3B0QV74"/>
<gene>
    <name evidence="2" type="ORF">MNBD_DELTA01-326</name>
</gene>
<name>A0A3B0QV74_9ZZZZ</name>
<organism evidence="2">
    <name type="scientific">hydrothermal vent metagenome</name>
    <dbReference type="NCBI Taxonomy" id="652676"/>
    <lineage>
        <taxon>unclassified sequences</taxon>
        <taxon>metagenomes</taxon>
        <taxon>ecological metagenomes</taxon>
    </lineage>
</organism>
<accession>A0A3B0QV74</accession>
<sequence>MSNSNIETYRLGKGGATGVIRIGAVRYLPRGIRKEDYSRLGYFDIWLPQLSPSKELLKEYKTASDTATAWKRFAAAYKKEIRSNSDAKQLIKFIALISGNIPVALGCYCESTSMCHRFILKGFIEEAEEK</sequence>
<dbReference type="EMBL" id="UOEA01000085">
    <property type="protein sequence ID" value="VAV85350.1"/>
    <property type="molecule type" value="Genomic_DNA"/>
</dbReference>
<dbReference type="InterPro" id="IPR054495">
    <property type="entry name" value="DUF488-N3a"/>
</dbReference>
<evidence type="ECO:0000259" key="1">
    <source>
        <dbReference type="Pfam" id="PF22751"/>
    </source>
</evidence>
<feature type="domain" description="DUF488" evidence="1">
    <location>
        <begin position="8"/>
        <end position="127"/>
    </location>
</feature>
<protein>
    <recommendedName>
        <fullName evidence="1">DUF488 domain-containing protein</fullName>
    </recommendedName>
</protein>
<reference evidence="2" key="1">
    <citation type="submission" date="2018-06" db="EMBL/GenBank/DDBJ databases">
        <authorList>
            <person name="Zhirakovskaya E."/>
        </authorList>
    </citation>
    <scope>NUCLEOTIDE SEQUENCE</scope>
</reference>
<dbReference type="Pfam" id="PF22751">
    <property type="entry name" value="DUF488-N3a"/>
    <property type="match status" value="1"/>
</dbReference>